<reference evidence="1 2" key="1">
    <citation type="journal article" date="2019" name="Nat. Ecol. Evol.">
        <title>Megaphylogeny resolves global patterns of mushroom evolution.</title>
        <authorList>
            <person name="Varga T."/>
            <person name="Krizsan K."/>
            <person name="Foldi C."/>
            <person name="Dima B."/>
            <person name="Sanchez-Garcia M."/>
            <person name="Sanchez-Ramirez S."/>
            <person name="Szollosi G.J."/>
            <person name="Szarkandi J.G."/>
            <person name="Papp V."/>
            <person name="Albert L."/>
            <person name="Andreopoulos W."/>
            <person name="Angelini C."/>
            <person name="Antonin V."/>
            <person name="Barry K.W."/>
            <person name="Bougher N.L."/>
            <person name="Buchanan P."/>
            <person name="Buyck B."/>
            <person name="Bense V."/>
            <person name="Catcheside P."/>
            <person name="Chovatia M."/>
            <person name="Cooper J."/>
            <person name="Damon W."/>
            <person name="Desjardin D."/>
            <person name="Finy P."/>
            <person name="Geml J."/>
            <person name="Haridas S."/>
            <person name="Hughes K."/>
            <person name="Justo A."/>
            <person name="Karasinski D."/>
            <person name="Kautmanova I."/>
            <person name="Kiss B."/>
            <person name="Kocsube S."/>
            <person name="Kotiranta H."/>
            <person name="LaButti K.M."/>
            <person name="Lechner B.E."/>
            <person name="Liimatainen K."/>
            <person name="Lipzen A."/>
            <person name="Lukacs Z."/>
            <person name="Mihaltcheva S."/>
            <person name="Morgado L.N."/>
            <person name="Niskanen T."/>
            <person name="Noordeloos M.E."/>
            <person name="Ohm R.A."/>
            <person name="Ortiz-Santana B."/>
            <person name="Ovrebo C."/>
            <person name="Racz N."/>
            <person name="Riley R."/>
            <person name="Savchenko A."/>
            <person name="Shiryaev A."/>
            <person name="Soop K."/>
            <person name="Spirin V."/>
            <person name="Szebenyi C."/>
            <person name="Tomsovsky M."/>
            <person name="Tulloss R.E."/>
            <person name="Uehling J."/>
            <person name="Grigoriev I.V."/>
            <person name="Vagvolgyi C."/>
            <person name="Papp T."/>
            <person name="Martin F.M."/>
            <person name="Miettinen O."/>
            <person name="Hibbett D.S."/>
            <person name="Nagy L.G."/>
        </authorList>
    </citation>
    <scope>NUCLEOTIDE SEQUENCE [LARGE SCALE GENOMIC DNA]</scope>
    <source>
        <strain evidence="1 2">NL-1719</strain>
    </source>
</reference>
<dbReference type="EMBL" id="ML208261">
    <property type="protein sequence ID" value="TFK76054.1"/>
    <property type="molecule type" value="Genomic_DNA"/>
</dbReference>
<name>A0ACD3BE95_9AGAR</name>
<gene>
    <name evidence="1" type="ORF">BDN72DRAFT_891907</name>
</gene>
<accession>A0ACD3BE95</accession>
<organism evidence="1 2">
    <name type="scientific">Pluteus cervinus</name>
    <dbReference type="NCBI Taxonomy" id="181527"/>
    <lineage>
        <taxon>Eukaryota</taxon>
        <taxon>Fungi</taxon>
        <taxon>Dikarya</taxon>
        <taxon>Basidiomycota</taxon>
        <taxon>Agaricomycotina</taxon>
        <taxon>Agaricomycetes</taxon>
        <taxon>Agaricomycetidae</taxon>
        <taxon>Agaricales</taxon>
        <taxon>Pluteineae</taxon>
        <taxon>Pluteaceae</taxon>
        <taxon>Pluteus</taxon>
    </lineage>
</organism>
<proteinExistence type="predicted"/>
<sequence length="324" mass="35869">MLRVEDKTLSLPDGRTLAYADNGNTSSTTVVLFLHGAFGVGDASRPPTFLLERSVHYVAPSLPGWGRSSPASKLASYSITLSADIATLLTHLHPQHDIAKLYICAHSFGTIHAQMLCEVSDEVFPFARQIAAMILLAPQSPPHRHADYAKCMSWQGYFMAGPPARYMPFNLLGRLVKVAIAGSFRSDKSAEAFVRNTVFDIFAEEEKEAFAQWKEDYGVDEGQYEKELGKTLSRSVLHSWQGFLDIPSIYHFGWGRTAAGQPCDFKAPVLIVSSTEDHLAPAAMAKWLSSYYPAAKLKIIKGGHLASFFLMDEIWKEVFDWSSG</sequence>
<keyword evidence="2" id="KW-1185">Reference proteome</keyword>
<evidence type="ECO:0000313" key="1">
    <source>
        <dbReference type="EMBL" id="TFK76054.1"/>
    </source>
</evidence>
<evidence type="ECO:0000313" key="2">
    <source>
        <dbReference type="Proteomes" id="UP000308600"/>
    </source>
</evidence>
<dbReference type="Proteomes" id="UP000308600">
    <property type="component" value="Unassembled WGS sequence"/>
</dbReference>
<protein>
    <submittedName>
        <fullName evidence="1">Alpha/beta-hydrolase</fullName>
    </submittedName>
</protein>